<dbReference type="Proteomes" id="UP001279734">
    <property type="component" value="Unassembled WGS sequence"/>
</dbReference>
<protein>
    <submittedName>
        <fullName evidence="1">Uncharacterized protein</fullName>
    </submittedName>
</protein>
<keyword evidence="2" id="KW-1185">Reference proteome</keyword>
<evidence type="ECO:0000313" key="1">
    <source>
        <dbReference type="EMBL" id="GMH11911.1"/>
    </source>
</evidence>
<sequence length="90" mass="10047">MSKERPSTPEANGKVLDHYCVSHPKDAALLENHPLSLEANDMGWDPFCEVQPVENTVLQRQKESSLLMDSLGDLNMILTPHILPILIPLC</sequence>
<proteinExistence type="predicted"/>
<reference evidence="1" key="1">
    <citation type="submission" date="2023-05" db="EMBL/GenBank/DDBJ databases">
        <title>Nepenthes gracilis genome sequencing.</title>
        <authorList>
            <person name="Fukushima K."/>
        </authorList>
    </citation>
    <scope>NUCLEOTIDE SEQUENCE</scope>
    <source>
        <strain evidence="1">SING2019-196</strain>
    </source>
</reference>
<comment type="caution">
    <text evidence="1">The sequence shown here is derived from an EMBL/GenBank/DDBJ whole genome shotgun (WGS) entry which is preliminary data.</text>
</comment>
<dbReference type="AlphaFoldDB" id="A0AAD3XPN5"/>
<name>A0AAD3XPN5_NEPGR</name>
<organism evidence="1 2">
    <name type="scientific">Nepenthes gracilis</name>
    <name type="common">Slender pitcher plant</name>
    <dbReference type="NCBI Taxonomy" id="150966"/>
    <lineage>
        <taxon>Eukaryota</taxon>
        <taxon>Viridiplantae</taxon>
        <taxon>Streptophyta</taxon>
        <taxon>Embryophyta</taxon>
        <taxon>Tracheophyta</taxon>
        <taxon>Spermatophyta</taxon>
        <taxon>Magnoliopsida</taxon>
        <taxon>eudicotyledons</taxon>
        <taxon>Gunneridae</taxon>
        <taxon>Pentapetalae</taxon>
        <taxon>Caryophyllales</taxon>
        <taxon>Nepenthaceae</taxon>
        <taxon>Nepenthes</taxon>
    </lineage>
</organism>
<gene>
    <name evidence="1" type="ORF">Nepgr_013752</name>
</gene>
<dbReference type="EMBL" id="BSYO01000011">
    <property type="protein sequence ID" value="GMH11911.1"/>
    <property type="molecule type" value="Genomic_DNA"/>
</dbReference>
<evidence type="ECO:0000313" key="2">
    <source>
        <dbReference type="Proteomes" id="UP001279734"/>
    </source>
</evidence>
<accession>A0AAD3XPN5</accession>